<comment type="caution">
    <text evidence="2">The sequence shown here is derived from an EMBL/GenBank/DDBJ whole genome shotgun (WGS) entry which is preliminary data.</text>
</comment>
<dbReference type="RefSeq" id="WP_220252574.1">
    <property type="nucleotide sequence ID" value="NZ_JAICCF010000004.1"/>
</dbReference>
<gene>
    <name evidence="2" type="ORF">K1Y79_23145</name>
</gene>
<evidence type="ECO:0000313" key="2">
    <source>
        <dbReference type="EMBL" id="MBW8687253.1"/>
    </source>
</evidence>
<keyword evidence="1" id="KW-0812">Transmembrane</keyword>
<dbReference type="Proteomes" id="UP000812961">
    <property type="component" value="Unassembled WGS sequence"/>
</dbReference>
<proteinExistence type="predicted"/>
<accession>A0ABS7GLA5</accession>
<dbReference type="EMBL" id="JAICCF010000004">
    <property type="protein sequence ID" value="MBW8687253.1"/>
    <property type="molecule type" value="Genomic_DNA"/>
</dbReference>
<organism evidence="2 3">
    <name type="scientific">Chitinophaga rhizophila</name>
    <dbReference type="NCBI Taxonomy" id="2866212"/>
    <lineage>
        <taxon>Bacteria</taxon>
        <taxon>Pseudomonadati</taxon>
        <taxon>Bacteroidota</taxon>
        <taxon>Chitinophagia</taxon>
        <taxon>Chitinophagales</taxon>
        <taxon>Chitinophagaceae</taxon>
        <taxon>Chitinophaga</taxon>
    </lineage>
</organism>
<reference evidence="2 3" key="1">
    <citation type="submission" date="2021-08" db="EMBL/GenBank/DDBJ databases">
        <title>The genome sequence of Chitinophaga sp. B61.</title>
        <authorList>
            <person name="Zhang X."/>
        </authorList>
    </citation>
    <scope>NUCLEOTIDE SEQUENCE [LARGE SCALE GENOMIC DNA]</scope>
    <source>
        <strain evidence="2 3">B61</strain>
    </source>
</reference>
<evidence type="ECO:0008006" key="4">
    <source>
        <dbReference type="Google" id="ProtNLM"/>
    </source>
</evidence>
<protein>
    <recommendedName>
        <fullName evidence="4">Pentapeptide repeat-containing protein</fullName>
    </recommendedName>
</protein>
<keyword evidence="3" id="KW-1185">Reference proteome</keyword>
<evidence type="ECO:0000256" key="1">
    <source>
        <dbReference type="SAM" id="Phobius"/>
    </source>
</evidence>
<keyword evidence="1" id="KW-1133">Transmembrane helix</keyword>
<feature type="transmembrane region" description="Helical" evidence="1">
    <location>
        <begin position="371"/>
        <end position="393"/>
    </location>
</feature>
<keyword evidence="1" id="KW-0472">Membrane</keyword>
<name>A0ABS7GLA5_9BACT</name>
<evidence type="ECO:0000313" key="3">
    <source>
        <dbReference type="Proteomes" id="UP000812961"/>
    </source>
</evidence>
<feature type="transmembrane region" description="Helical" evidence="1">
    <location>
        <begin position="400"/>
        <end position="419"/>
    </location>
</feature>
<feature type="transmembrane region" description="Helical" evidence="1">
    <location>
        <begin position="431"/>
        <end position="453"/>
    </location>
</feature>
<sequence length="461" mass="53041">MTIQTDQLNDLSIESYNQLFVNRGKFAPEYFPNGPGDLHIKRKKVLFRLTIVDYGVGIGHNPNITFEGCEFTDNVRFNSDTVIKRDIKFINCTFKKDVTFESGEFKKEVQFLGGEIEGVLIVESGKFEKLHIACDAAEVKIEKGNYTDLSIYNPGEYPDPLRSIDNLSIDFKLITGNVRIEGYSIRNLKLTGTVNKDTELLMKEMFFSKIKFENLYCNGKIRIFDLIASARLSPGLEITNSNLGKMDIVNVNLRSVYALSIKSSYLVECTFVNVTWPDSFFNVYENTLESILLDNKETFRQLKYAYSKQGDSVMEHKFHGVELDAYRFYLKAKRREMKPPYNSKFERWKKHRQTSIILLLSKITSNYGQSFAAPLVTILVTGVPLFVLMVAFNKIPPLKLGFNFSLGNISTTVAHWLNFINPLRRYDNQDVNGGLIFDFVMRIISSFCIYNFIRATRRFVK</sequence>